<evidence type="ECO:0000313" key="1">
    <source>
        <dbReference type="EMBL" id="MBT0960240.1"/>
    </source>
</evidence>
<gene>
    <name evidence="1" type="ORF">I8J34_03545</name>
</gene>
<dbReference type="Proteomes" id="UP000694660">
    <property type="component" value="Unassembled WGS sequence"/>
</dbReference>
<proteinExistence type="predicted"/>
<keyword evidence="2" id="KW-1185">Reference proteome</keyword>
<dbReference type="EMBL" id="JAEKFT010000003">
    <property type="protein sequence ID" value="MBT0960240.1"/>
    <property type="molecule type" value="Genomic_DNA"/>
</dbReference>
<name>A0A944D5A2_DENI1</name>
<sequence>METQPQFSRRHYRRFYQLARRYWHDGRHSGLVWVSRRKCYQAAADRLGMPWEVFDRLFDTCFADRPDPLLALNDLITCGPWSAAAFKGEPNARQHA</sequence>
<comment type="caution">
    <text evidence="1">The sequence shown here is derived from an EMBL/GenBank/DDBJ whole genome shotgun (WGS) entry which is preliminary data.</text>
</comment>
<reference evidence="2" key="1">
    <citation type="journal article" date="2022" name="ISME J.">
        <title>Genetic and phylogenetic analysis of dissimilatory iodate-reducing bacteria identifies potential niches across the world's oceans.</title>
        <authorList>
            <person name="Reyes-Umana V."/>
            <person name="Henning Z."/>
            <person name="Lee K."/>
            <person name="Barnum T.P."/>
            <person name="Coates J.D."/>
        </authorList>
    </citation>
    <scope>NUCLEOTIDE SEQUENCE [LARGE SCALE GENOMIC DNA]</scope>
    <source>
        <strain evidence="2">IR12</strain>
    </source>
</reference>
<dbReference type="RefSeq" id="WP_214359993.1">
    <property type="nucleotide sequence ID" value="NZ_JAEKFT010000003.1"/>
</dbReference>
<evidence type="ECO:0000313" key="2">
    <source>
        <dbReference type="Proteomes" id="UP000694660"/>
    </source>
</evidence>
<protein>
    <submittedName>
        <fullName evidence="1">Uncharacterized protein</fullName>
    </submittedName>
</protein>
<dbReference type="AlphaFoldDB" id="A0A944D5A2"/>
<organism evidence="1 2">
    <name type="scientific">Denitromonas iodatirespirans</name>
    <dbReference type="NCBI Taxonomy" id="2795389"/>
    <lineage>
        <taxon>Bacteria</taxon>
        <taxon>Pseudomonadati</taxon>
        <taxon>Pseudomonadota</taxon>
        <taxon>Betaproteobacteria</taxon>
        <taxon>Rhodocyclales</taxon>
        <taxon>Zoogloeaceae</taxon>
        <taxon>Denitromonas</taxon>
    </lineage>
</organism>
<accession>A0A944D5A2</accession>